<sequence>MTPLDLEDAIAQEHEIDRLMGLADLRAAGVSWSGLSAPPHPPRTDSQILAAAHAKILRRAAWAASPQGDFTSIVASLQRACDAALNLGERLRSATARGDTPSACGDLVHDISVQVASALRQARRLRRLSSAP</sequence>
<dbReference type="RefSeq" id="WP_377353645.1">
    <property type="nucleotide sequence ID" value="NZ_JBHTLQ010000022.1"/>
</dbReference>
<keyword evidence="2" id="KW-1185">Reference proteome</keyword>
<organism evidence="1 2">
    <name type="scientific">Phenylobacterium conjunctum</name>
    <dbReference type="NCBI Taxonomy" id="1298959"/>
    <lineage>
        <taxon>Bacteria</taxon>
        <taxon>Pseudomonadati</taxon>
        <taxon>Pseudomonadota</taxon>
        <taxon>Alphaproteobacteria</taxon>
        <taxon>Caulobacterales</taxon>
        <taxon>Caulobacteraceae</taxon>
        <taxon>Phenylobacterium</taxon>
    </lineage>
</organism>
<reference evidence="2" key="1">
    <citation type="journal article" date="2019" name="Int. J. Syst. Evol. Microbiol.">
        <title>The Global Catalogue of Microorganisms (GCM) 10K type strain sequencing project: providing services to taxonomists for standard genome sequencing and annotation.</title>
        <authorList>
            <consortium name="The Broad Institute Genomics Platform"/>
            <consortium name="The Broad Institute Genome Sequencing Center for Infectious Disease"/>
            <person name="Wu L."/>
            <person name="Ma J."/>
        </authorList>
    </citation>
    <scope>NUCLEOTIDE SEQUENCE [LARGE SCALE GENOMIC DNA]</scope>
    <source>
        <strain evidence="2">CCUG 55074</strain>
    </source>
</reference>
<gene>
    <name evidence="1" type="ORF">ACFQ27_11215</name>
</gene>
<protein>
    <submittedName>
        <fullName evidence="1">Uncharacterized protein</fullName>
    </submittedName>
</protein>
<name>A0ABW3T2M2_9CAUL</name>
<proteinExistence type="predicted"/>
<dbReference type="EMBL" id="JBHTLQ010000022">
    <property type="protein sequence ID" value="MFD1191151.1"/>
    <property type="molecule type" value="Genomic_DNA"/>
</dbReference>
<dbReference type="Proteomes" id="UP001597216">
    <property type="component" value="Unassembled WGS sequence"/>
</dbReference>
<accession>A0ABW3T2M2</accession>
<evidence type="ECO:0000313" key="2">
    <source>
        <dbReference type="Proteomes" id="UP001597216"/>
    </source>
</evidence>
<evidence type="ECO:0000313" key="1">
    <source>
        <dbReference type="EMBL" id="MFD1191151.1"/>
    </source>
</evidence>
<comment type="caution">
    <text evidence="1">The sequence shown here is derived from an EMBL/GenBank/DDBJ whole genome shotgun (WGS) entry which is preliminary data.</text>
</comment>